<protein>
    <submittedName>
        <fullName evidence="2">Tetratricopeptide repeat protein</fullName>
    </submittedName>
</protein>
<name>A0AAU7FE16_9NEIS</name>
<sequence>MNRSAPINALRRALGSDGAAESAMPSRIEPSLVGGEPVATVTTVANDIPAATPVPGTVWPPAGASSTPRGSLRLAAVGLSGALFVLVLLLWLAWRYQQRIWPALPAPVVQAQPSHLPTPSTVHRSVSQSSSPILAEEYRLEDQLQIDVAGNTSNDELKGKTQELPLAAVPAEGDDPSAEPVRLIASRNQTPAALLQAWGDFQSGELAQAETRYRQILASQPNQRDALLGLAAIALQQGQRGRAAGIYQYLLQLNPQDAEVAAAQLALESATDAIKANAAEADWLQAAQARPFLLGQYYAARQRWQEAQTQYFLAWSEQPDHPDLAYNLAISLDHLRQSALAAEFYQKALTLAAQRKAQFEPAAVRVRLARLQEDADGRAE</sequence>
<feature type="transmembrane region" description="Helical" evidence="1">
    <location>
        <begin position="74"/>
        <end position="94"/>
    </location>
</feature>
<organism evidence="2">
    <name type="scientific">Chitinibacter mangrovi</name>
    <dbReference type="NCBI Taxonomy" id="3153927"/>
    <lineage>
        <taxon>Bacteria</taxon>
        <taxon>Pseudomonadati</taxon>
        <taxon>Pseudomonadota</taxon>
        <taxon>Betaproteobacteria</taxon>
        <taxon>Neisseriales</taxon>
        <taxon>Chitinibacteraceae</taxon>
        <taxon>Chitinibacter</taxon>
    </lineage>
</organism>
<gene>
    <name evidence="2" type="ORF">ABHF33_06215</name>
</gene>
<dbReference type="InterPro" id="IPR019734">
    <property type="entry name" value="TPR_rpt"/>
</dbReference>
<dbReference type="RefSeq" id="WP_348946099.1">
    <property type="nucleotide sequence ID" value="NZ_CP157355.1"/>
</dbReference>
<evidence type="ECO:0000313" key="2">
    <source>
        <dbReference type="EMBL" id="XBM01860.1"/>
    </source>
</evidence>
<dbReference type="SUPFAM" id="SSF48452">
    <property type="entry name" value="TPR-like"/>
    <property type="match status" value="1"/>
</dbReference>
<dbReference type="AlphaFoldDB" id="A0AAU7FE16"/>
<proteinExistence type="predicted"/>
<keyword evidence="1" id="KW-1133">Transmembrane helix</keyword>
<dbReference type="SMART" id="SM00028">
    <property type="entry name" value="TPR"/>
    <property type="match status" value="2"/>
</dbReference>
<keyword evidence="1" id="KW-0472">Membrane</keyword>
<dbReference type="InterPro" id="IPR011990">
    <property type="entry name" value="TPR-like_helical_dom_sf"/>
</dbReference>
<dbReference type="EMBL" id="CP157355">
    <property type="protein sequence ID" value="XBM01860.1"/>
    <property type="molecule type" value="Genomic_DNA"/>
</dbReference>
<accession>A0AAU7FE16</accession>
<reference evidence="2" key="1">
    <citation type="submission" date="2024-05" db="EMBL/GenBank/DDBJ databases">
        <authorList>
            <person name="Yang L."/>
            <person name="Pan L."/>
        </authorList>
    </citation>
    <scope>NUCLEOTIDE SEQUENCE</scope>
    <source>
        <strain evidence="2">FCG-7</strain>
    </source>
</reference>
<dbReference type="KEGG" id="cmav:ABHF33_06215"/>
<keyword evidence="1" id="KW-0812">Transmembrane</keyword>
<evidence type="ECO:0000256" key="1">
    <source>
        <dbReference type="SAM" id="Phobius"/>
    </source>
</evidence>
<dbReference type="Gene3D" id="1.25.40.10">
    <property type="entry name" value="Tetratricopeptide repeat domain"/>
    <property type="match status" value="2"/>
</dbReference>
<dbReference type="Pfam" id="PF14559">
    <property type="entry name" value="TPR_19"/>
    <property type="match status" value="1"/>
</dbReference>